<gene>
    <name evidence="1" type="ORF">UFOVP861_33</name>
</gene>
<name>A0A6J5P6M1_9CAUD</name>
<reference evidence="1" key="1">
    <citation type="submission" date="2020-04" db="EMBL/GenBank/DDBJ databases">
        <authorList>
            <person name="Chiriac C."/>
            <person name="Salcher M."/>
            <person name="Ghai R."/>
            <person name="Kavagutti S V."/>
        </authorList>
    </citation>
    <scope>NUCLEOTIDE SEQUENCE</scope>
</reference>
<accession>A0A6J5P6M1</accession>
<evidence type="ECO:0000313" key="1">
    <source>
        <dbReference type="EMBL" id="CAB4167580.1"/>
    </source>
</evidence>
<sequence length="85" mass="9783">MLKTLETLLQKQQRTLNLTRWVLTTVCAGVLFIARTEWTAADHERRISLTEVSEKKTSEKVSVIWGRLNLVSRSDETDNNKPQAQ</sequence>
<dbReference type="EMBL" id="LR796810">
    <property type="protein sequence ID" value="CAB4167580.1"/>
    <property type="molecule type" value="Genomic_DNA"/>
</dbReference>
<protein>
    <submittedName>
        <fullName evidence="1">Uncharacterized protein</fullName>
    </submittedName>
</protein>
<organism evidence="1">
    <name type="scientific">uncultured Caudovirales phage</name>
    <dbReference type="NCBI Taxonomy" id="2100421"/>
    <lineage>
        <taxon>Viruses</taxon>
        <taxon>Duplodnaviria</taxon>
        <taxon>Heunggongvirae</taxon>
        <taxon>Uroviricota</taxon>
        <taxon>Caudoviricetes</taxon>
        <taxon>Peduoviridae</taxon>
        <taxon>Maltschvirus</taxon>
        <taxon>Maltschvirus maltsch</taxon>
    </lineage>
</organism>
<proteinExistence type="predicted"/>